<accession>A0A9N9H7G6</accession>
<gene>
    <name evidence="1" type="ORF">ALEPTO_LOCUS10368</name>
</gene>
<evidence type="ECO:0000313" key="1">
    <source>
        <dbReference type="EMBL" id="CAG8662565.1"/>
    </source>
</evidence>
<protein>
    <submittedName>
        <fullName evidence="1">2397_t:CDS:1</fullName>
    </submittedName>
</protein>
<comment type="caution">
    <text evidence="1">The sequence shown here is derived from an EMBL/GenBank/DDBJ whole genome shotgun (WGS) entry which is preliminary data.</text>
</comment>
<keyword evidence="2" id="KW-1185">Reference proteome</keyword>
<organism evidence="1 2">
    <name type="scientific">Ambispora leptoticha</name>
    <dbReference type="NCBI Taxonomy" id="144679"/>
    <lineage>
        <taxon>Eukaryota</taxon>
        <taxon>Fungi</taxon>
        <taxon>Fungi incertae sedis</taxon>
        <taxon>Mucoromycota</taxon>
        <taxon>Glomeromycotina</taxon>
        <taxon>Glomeromycetes</taxon>
        <taxon>Archaeosporales</taxon>
        <taxon>Ambisporaceae</taxon>
        <taxon>Ambispora</taxon>
    </lineage>
</organism>
<feature type="non-terminal residue" evidence="1">
    <location>
        <position position="52"/>
    </location>
</feature>
<reference evidence="1" key="1">
    <citation type="submission" date="2021-06" db="EMBL/GenBank/DDBJ databases">
        <authorList>
            <person name="Kallberg Y."/>
            <person name="Tangrot J."/>
            <person name="Rosling A."/>
        </authorList>
    </citation>
    <scope>NUCLEOTIDE SEQUENCE</scope>
    <source>
        <strain evidence="1">FL130A</strain>
    </source>
</reference>
<dbReference type="AlphaFoldDB" id="A0A9N9H7G6"/>
<dbReference type="EMBL" id="CAJVPS010011063">
    <property type="protein sequence ID" value="CAG8662565.1"/>
    <property type="molecule type" value="Genomic_DNA"/>
</dbReference>
<name>A0A9N9H7G6_9GLOM</name>
<proteinExistence type="predicted"/>
<sequence length="52" mass="6029">MSVQQFASKLQNIDKLARMTLAQICEQCDMFFQIMDEQLKNLAELEAYALSQ</sequence>
<dbReference type="Proteomes" id="UP000789508">
    <property type="component" value="Unassembled WGS sequence"/>
</dbReference>
<evidence type="ECO:0000313" key="2">
    <source>
        <dbReference type="Proteomes" id="UP000789508"/>
    </source>
</evidence>